<evidence type="ECO:0000313" key="1">
    <source>
        <dbReference type="EMBL" id="ETO17106.1"/>
    </source>
</evidence>
<gene>
    <name evidence="1" type="ORF">RFI_20228</name>
</gene>
<reference evidence="1 2" key="1">
    <citation type="journal article" date="2013" name="Curr. Biol.">
        <title>The Genome of the Foraminiferan Reticulomyxa filosa.</title>
        <authorList>
            <person name="Glockner G."/>
            <person name="Hulsmann N."/>
            <person name="Schleicher M."/>
            <person name="Noegel A.A."/>
            <person name="Eichinger L."/>
            <person name="Gallinger C."/>
            <person name="Pawlowski J."/>
            <person name="Sierra R."/>
            <person name="Euteneuer U."/>
            <person name="Pillet L."/>
            <person name="Moustafa A."/>
            <person name="Platzer M."/>
            <person name="Groth M."/>
            <person name="Szafranski K."/>
            <person name="Schliwa M."/>
        </authorList>
    </citation>
    <scope>NUCLEOTIDE SEQUENCE [LARGE SCALE GENOMIC DNA]</scope>
</reference>
<feature type="non-terminal residue" evidence="1">
    <location>
        <position position="102"/>
    </location>
</feature>
<proteinExistence type="predicted"/>
<comment type="caution">
    <text evidence="1">The sequence shown here is derived from an EMBL/GenBank/DDBJ whole genome shotgun (WGS) entry which is preliminary data.</text>
</comment>
<evidence type="ECO:0000313" key="2">
    <source>
        <dbReference type="Proteomes" id="UP000023152"/>
    </source>
</evidence>
<keyword evidence="2" id="KW-1185">Reference proteome</keyword>
<name>X6MTV4_RETFI</name>
<sequence length="102" mass="11713">MYINVGVLHVSCLNIDKALILVVATCRLVVLIRYSINPTTDVNTQAQEVRRQITELFDKAMGVLVVRKKQMENIINMTEEEQMNALKTRITHLQTFAKQLLK</sequence>
<dbReference type="EMBL" id="ASPP01017259">
    <property type="protein sequence ID" value="ETO17106.1"/>
    <property type="molecule type" value="Genomic_DNA"/>
</dbReference>
<dbReference type="Proteomes" id="UP000023152">
    <property type="component" value="Unassembled WGS sequence"/>
</dbReference>
<accession>X6MTV4</accession>
<protein>
    <submittedName>
        <fullName evidence="1">Uncharacterized protein</fullName>
    </submittedName>
</protein>
<organism evidence="1 2">
    <name type="scientific">Reticulomyxa filosa</name>
    <dbReference type="NCBI Taxonomy" id="46433"/>
    <lineage>
        <taxon>Eukaryota</taxon>
        <taxon>Sar</taxon>
        <taxon>Rhizaria</taxon>
        <taxon>Retaria</taxon>
        <taxon>Foraminifera</taxon>
        <taxon>Monothalamids</taxon>
        <taxon>Reticulomyxidae</taxon>
        <taxon>Reticulomyxa</taxon>
    </lineage>
</organism>
<dbReference type="AlphaFoldDB" id="X6MTV4"/>